<reference evidence="2" key="2">
    <citation type="journal article" date="2024" name="Plant">
        <title>Genomic evolution and insights into agronomic trait innovations of Sesamum species.</title>
        <authorList>
            <person name="Miao H."/>
            <person name="Wang L."/>
            <person name="Qu L."/>
            <person name="Liu H."/>
            <person name="Sun Y."/>
            <person name="Le M."/>
            <person name="Wang Q."/>
            <person name="Wei S."/>
            <person name="Zheng Y."/>
            <person name="Lin W."/>
            <person name="Duan Y."/>
            <person name="Cao H."/>
            <person name="Xiong S."/>
            <person name="Wang X."/>
            <person name="Wei L."/>
            <person name="Li C."/>
            <person name="Ma Q."/>
            <person name="Ju M."/>
            <person name="Zhao R."/>
            <person name="Li G."/>
            <person name="Mu C."/>
            <person name="Tian Q."/>
            <person name="Mei H."/>
            <person name="Zhang T."/>
            <person name="Gao T."/>
            <person name="Zhang H."/>
        </authorList>
    </citation>
    <scope>NUCLEOTIDE SEQUENCE</scope>
    <source>
        <strain evidence="2">K16</strain>
    </source>
</reference>
<dbReference type="Proteomes" id="UP001289374">
    <property type="component" value="Unassembled WGS sequence"/>
</dbReference>
<reference evidence="2" key="1">
    <citation type="submission" date="2020-06" db="EMBL/GenBank/DDBJ databases">
        <authorList>
            <person name="Li T."/>
            <person name="Hu X."/>
            <person name="Zhang T."/>
            <person name="Song X."/>
            <person name="Zhang H."/>
            <person name="Dai N."/>
            <person name="Sheng W."/>
            <person name="Hou X."/>
            <person name="Wei L."/>
        </authorList>
    </citation>
    <scope>NUCLEOTIDE SEQUENCE</scope>
    <source>
        <strain evidence="2">K16</strain>
        <tissue evidence="2">Leaf</tissue>
    </source>
</reference>
<dbReference type="EMBL" id="JACGWL010000001">
    <property type="protein sequence ID" value="KAK4409421.1"/>
    <property type="molecule type" value="Genomic_DNA"/>
</dbReference>
<protein>
    <recommendedName>
        <fullName evidence="1">RNase H type-1 domain-containing protein</fullName>
    </recommendedName>
</protein>
<dbReference type="InterPro" id="IPR002156">
    <property type="entry name" value="RNaseH_domain"/>
</dbReference>
<evidence type="ECO:0000313" key="2">
    <source>
        <dbReference type="EMBL" id="KAK4409421.1"/>
    </source>
</evidence>
<comment type="caution">
    <text evidence="2">The sequence shown here is derived from an EMBL/GenBank/DDBJ whole genome shotgun (WGS) entry which is preliminary data.</text>
</comment>
<accession>A0AAE1XCH5</accession>
<gene>
    <name evidence="2" type="ORF">Sango_0015100</name>
</gene>
<keyword evidence="3" id="KW-1185">Reference proteome</keyword>
<dbReference type="SUPFAM" id="SSF53098">
    <property type="entry name" value="Ribonuclease H-like"/>
    <property type="match status" value="1"/>
</dbReference>
<dbReference type="CDD" id="cd09279">
    <property type="entry name" value="RNase_HI_like"/>
    <property type="match status" value="1"/>
</dbReference>
<dbReference type="PANTHER" id="PTHR48475:SF2">
    <property type="entry name" value="RIBONUCLEASE H"/>
    <property type="match status" value="1"/>
</dbReference>
<name>A0AAE1XCH5_9LAMI</name>
<dbReference type="Gene3D" id="3.30.70.270">
    <property type="match status" value="1"/>
</dbReference>
<dbReference type="InterPro" id="IPR036397">
    <property type="entry name" value="RNaseH_sf"/>
</dbReference>
<sequence length="231" mass="26057">MVTQKRIEANSLKIKAILDMKAPTNTDEVQRLTRRITVLSRFISKAAKRSLPFLQSTEKSKEFRVGYLLEASIRRTQEVSSRTALLEKKNMPLKQILGKPYTSGQLVKLTVELSEAPVEEAPKVKKWLLHVDGSSTIQGSGAGVVITSPYGEDLEFAVKFDFKASNNKTEYETLIIGMRMTHEVGARPLVAYANSQLIVKQVEGTYETKEENIIHYLQHITELKIEFKNSS</sequence>
<dbReference type="Pfam" id="PF13456">
    <property type="entry name" value="RVT_3"/>
    <property type="match status" value="1"/>
</dbReference>
<proteinExistence type="predicted"/>
<dbReference type="GO" id="GO:0003676">
    <property type="term" value="F:nucleic acid binding"/>
    <property type="evidence" value="ECO:0007669"/>
    <property type="project" value="InterPro"/>
</dbReference>
<dbReference type="AlphaFoldDB" id="A0AAE1XCH5"/>
<feature type="domain" description="RNase H type-1" evidence="1">
    <location>
        <begin position="131"/>
        <end position="229"/>
    </location>
</feature>
<evidence type="ECO:0000313" key="3">
    <source>
        <dbReference type="Proteomes" id="UP001289374"/>
    </source>
</evidence>
<organism evidence="2 3">
    <name type="scientific">Sesamum angolense</name>
    <dbReference type="NCBI Taxonomy" id="2727404"/>
    <lineage>
        <taxon>Eukaryota</taxon>
        <taxon>Viridiplantae</taxon>
        <taxon>Streptophyta</taxon>
        <taxon>Embryophyta</taxon>
        <taxon>Tracheophyta</taxon>
        <taxon>Spermatophyta</taxon>
        <taxon>Magnoliopsida</taxon>
        <taxon>eudicotyledons</taxon>
        <taxon>Gunneridae</taxon>
        <taxon>Pentapetalae</taxon>
        <taxon>asterids</taxon>
        <taxon>lamiids</taxon>
        <taxon>Lamiales</taxon>
        <taxon>Pedaliaceae</taxon>
        <taxon>Sesamum</taxon>
    </lineage>
</organism>
<evidence type="ECO:0000259" key="1">
    <source>
        <dbReference type="Pfam" id="PF13456"/>
    </source>
</evidence>
<dbReference type="Gene3D" id="3.30.420.10">
    <property type="entry name" value="Ribonuclease H-like superfamily/Ribonuclease H"/>
    <property type="match status" value="1"/>
</dbReference>
<dbReference type="PANTHER" id="PTHR48475">
    <property type="entry name" value="RIBONUCLEASE H"/>
    <property type="match status" value="1"/>
</dbReference>
<dbReference type="InterPro" id="IPR043128">
    <property type="entry name" value="Rev_trsase/Diguanyl_cyclase"/>
</dbReference>
<dbReference type="InterPro" id="IPR012337">
    <property type="entry name" value="RNaseH-like_sf"/>
</dbReference>
<dbReference type="GO" id="GO:0004523">
    <property type="term" value="F:RNA-DNA hybrid ribonuclease activity"/>
    <property type="evidence" value="ECO:0007669"/>
    <property type="project" value="InterPro"/>
</dbReference>